<dbReference type="InterPro" id="IPR003774">
    <property type="entry name" value="AlgH-like"/>
</dbReference>
<dbReference type="HAMAP" id="MF_00758">
    <property type="entry name" value="UPF0301"/>
    <property type="match status" value="1"/>
</dbReference>
<evidence type="ECO:0000313" key="5">
    <source>
        <dbReference type="Proteomes" id="UP000675747"/>
    </source>
</evidence>
<dbReference type="AlphaFoldDB" id="A0A8J7VTB5"/>
<dbReference type="RefSeq" id="WP_211926740.1">
    <property type="nucleotide sequence ID" value="NZ_JAGQFT020000002.1"/>
</dbReference>
<dbReference type="EMBL" id="JAGQFT020000002">
    <property type="protein sequence ID" value="MBS7456082.1"/>
    <property type="molecule type" value="Genomic_DNA"/>
</dbReference>
<proteinExistence type="inferred from homology"/>
<dbReference type="Pfam" id="PF02622">
    <property type="entry name" value="DUF179"/>
    <property type="match status" value="1"/>
</dbReference>
<name>A0A8J7VTB5_9GAMM</name>
<dbReference type="PANTHER" id="PTHR30327">
    <property type="entry name" value="UNCHARACTERIZED PROTEIN YQGE"/>
    <property type="match status" value="1"/>
</dbReference>
<sequence length="187" mass="20244">MDADRSFANQLLVAMPAMADPHFTRGVTLILQHDEDGAMGLMVNRLSDFTLGEVLRQMQIETQDPALALAPVLLGGPVQPERGFVLHDDAREWGSTLRIHDSLAVTTSRDILEAMAVGRGPKRALMVLGYAGWGAGQLEHELGDNAWLTVPADAAILFETPMETRWQAAAGRIGVDVGRLTDYAGRA</sequence>
<evidence type="ECO:0000256" key="1">
    <source>
        <dbReference type="ARBA" id="ARBA00009600"/>
    </source>
</evidence>
<reference evidence="3" key="2">
    <citation type="submission" date="2021-04" db="EMBL/GenBank/DDBJ databases">
        <authorList>
            <person name="Karlyshev A.V."/>
        </authorList>
    </citation>
    <scope>NUCLEOTIDE SEQUENCE</scope>
    <source>
        <strain evidence="3">LMG 29479</strain>
    </source>
</reference>
<dbReference type="Gene3D" id="3.40.1740.10">
    <property type="entry name" value="VC0467-like"/>
    <property type="match status" value="1"/>
</dbReference>
<dbReference type="Proteomes" id="UP000675747">
    <property type="component" value="Unassembled WGS sequence"/>
</dbReference>
<comment type="similarity">
    <text evidence="1 2">Belongs to the UPF0301 (AlgH) family.</text>
</comment>
<evidence type="ECO:0000256" key="2">
    <source>
        <dbReference type="HAMAP-Rule" id="MF_00758"/>
    </source>
</evidence>
<dbReference type="PANTHER" id="PTHR30327:SF1">
    <property type="entry name" value="UPF0301 PROTEIN YQGE"/>
    <property type="match status" value="1"/>
</dbReference>
<accession>A0A8J7VTB5</accession>
<reference evidence="4 5" key="1">
    <citation type="journal article" date="2021" name="Microbiol. Resour. Announc.">
        <title>Draft Genome Sequence of Coralloluteibacterium stylophorae LMG 29479T.</title>
        <authorList>
            <person name="Karlyshev A.V."/>
            <person name="Kudryashova E.B."/>
            <person name="Ariskina E.V."/>
            <person name="Conroy A.P."/>
            <person name="Abidueva E.Y."/>
        </authorList>
    </citation>
    <scope>NUCLEOTIDE SEQUENCE [LARGE SCALE GENOMIC DNA]</scope>
    <source>
        <strain evidence="4 5">LMG 29479</strain>
    </source>
</reference>
<gene>
    <name evidence="4" type="ORF">KB893_002890</name>
    <name evidence="3" type="ORF">KB893_09835</name>
</gene>
<evidence type="ECO:0000313" key="3">
    <source>
        <dbReference type="EMBL" id="MBR0562812.1"/>
    </source>
</evidence>
<organism evidence="3">
    <name type="scientific">Coralloluteibacterium stylophorae</name>
    <dbReference type="NCBI Taxonomy" id="1776034"/>
    <lineage>
        <taxon>Bacteria</taxon>
        <taxon>Pseudomonadati</taxon>
        <taxon>Pseudomonadota</taxon>
        <taxon>Gammaproteobacteria</taxon>
        <taxon>Lysobacterales</taxon>
        <taxon>Lysobacteraceae</taxon>
        <taxon>Coralloluteibacterium</taxon>
    </lineage>
</organism>
<protein>
    <recommendedName>
        <fullName evidence="2">UPF0301 protein KB893_002890</fullName>
    </recommendedName>
</protein>
<keyword evidence="5" id="KW-1185">Reference proteome</keyword>
<dbReference type="SUPFAM" id="SSF143456">
    <property type="entry name" value="VC0467-like"/>
    <property type="match status" value="1"/>
</dbReference>
<dbReference type="GO" id="GO:0005829">
    <property type="term" value="C:cytosol"/>
    <property type="evidence" value="ECO:0007669"/>
    <property type="project" value="TreeGrafter"/>
</dbReference>
<dbReference type="EMBL" id="JAGQFT010000076">
    <property type="protein sequence ID" value="MBR0562812.1"/>
    <property type="molecule type" value="Genomic_DNA"/>
</dbReference>
<evidence type="ECO:0000313" key="4">
    <source>
        <dbReference type="EMBL" id="MBS7456082.1"/>
    </source>
</evidence>
<comment type="caution">
    <text evidence="3">The sequence shown here is derived from an EMBL/GenBank/DDBJ whole genome shotgun (WGS) entry which is preliminary data.</text>
</comment>
<dbReference type="NCBIfam" id="NF001266">
    <property type="entry name" value="PRK00228.1-1"/>
    <property type="match status" value="1"/>
</dbReference>